<dbReference type="PANTHER" id="PTHR22930:SF289">
    <property type="entry name" value="DDE TNP4 DOMAIN-CONTAINING PROTEIN-RELATED"/>
    <property type="match status" value="1"/>
</dbReference>
<comment type="similarity">
    <text evidence="3">Belongs to the HARBI1 family.</text>
</comment>
<name>A0A8R2R4E9_BOMMO</name>
<reference evidence="10" key="1">
    <citation type="journal article" date="2008" name="Insect Biochem. Mol. Biol.">
        <title>The genome of a lepidopteran model insect, the silkworm Bombyx mori.</title>
        <authorList>
            <consortium name="International Silkworm Genome Consortium"/>
        </authorList>
    </citation>
    <scope>NUCLEOTIDE SEQUENCE [LARGE SCALE GENOMIC DNA]</scope>
    <source>
        <strain evidence="10">p50T</strain>
    </source>
</reference>
<dbReference type="GO" id="GO:0005634">
    <property type="term" value="C:nucleus"/>
    <property type="evidence" value="ECO:0007669"/>
    <property type="project" value="UniProtKB-SubCell"/>
</dbReference>
<evidence type="ECO:0000313" key="10">
    <source>
        <dbReference type="Proteomes" id="UP000005204"/>
    </source>
</evidence>
<evidence type="ECO:0000256" key="3">
    <source>
        <dbReference type="ARBA" id="ARBA00006958"/>
    </source>
</evidence>
<protein>
    <recommendedName>
        <fullName evidence="8">DDE Tnp4 domain-containing protein</fullName>
    </recommendedName>
</protein>
<comment type="subcellular location">
    <subcellularLocation>
        <location evidence="2">Nucleus</location>
    </subcellularLocation>
</comment>
<evidence type="ECO:0000256" key="6">
    <source>
        <dbReference type="ARBA" id="ARBA00022801"/>
    </source>
</evidence>
<evidence type="ECO:0000256" key="5">
    <source>
        <dbReference type="ARBA" id="ARBA00022723"/>
    </source>
</evidence>
<dbReference type="Proteomes" id="UP000005204">
    <property type="component" value="Unassembled WGS sequence"/>
</dbReference>
<dbReference type="EnsemblMetazoa" id="XM_038020452.1">
    <property type="protein sequence ID" value="XP_037876380.1"/>
    <property type="gene ID" value="LOC101744357"/>
</dbReference>
<dbReference type="PANTHER" id="PTHR22930">
    <property type="match status" value="1"/>
</dbReference>
<dbReference type="GO" id="GO:0004518">
    <property type="term" value="F:nuclease activity"/>
    <property type="evidence" value="ECO:0007669"/>
    <property type="project" value="UniProtKB-KW"/>
</dbReference>
<keyword evidence="5" id="KW-0479">Metal-binding</keyword>
<keyword evidence="10" id="KW-1185">Reference proteome</keyword>
<feature type="domain" description="DDE Tnp4" evidence="8">
    <location>
        <begin position="28"/>
        <end position="154"/>
    </location>
</feature>
<sequence>MASCSSDDSDIELFEMMLDFDADSDIVHVSINVQVVCNALLIFQNVVARWPGSTHDATIFNHSDLKDHCEHGGLGNRWLLGDSGYPCKPYLLTPLINPRTQSEQLYNESHIKTRNTIERCIGVWKRRFPVLSLKGRLKLENMQAVIIATAVLHNIARNMNLEDLEPEISVPDMIHENNIIVHNNFPERTSGRQLLINNYFQI</sequence>
<dbReference type="RefSeq" id="XP_037876380.1">
    <property type="nucleotide sequence ID" value="XM_038020452.2"/>
</dbReference>
<evidence type="ECO:0000256" key="1">
    <source>
        <dbReference type="ARBA" id="ARBA00001968"/>
    </source>
</evidence>
<accession>A0A8R2R4E9</accession>
<dbReference type="GO" id="GO:0046872">
    <property type="term" value="F:metal ion binding"/>
    <property type="evidence" value="ECO:0007669"/>
    <property type="project" value="UniProtKB-KW"/>
</dbReference>
<evidence type="ECO:0000256" key="7">
    <source>
        <dbReference type="ARBA" id="ARBA00023242"/>
    </source>
</evidence>
<dbReference type="AlphaFoldDB" id="A0A8R2R4E9"/>
<organism evidence="9 10">
    <name type="scientific">Bombyx mori</name>
    <name type="common">Silk moth</name>
    <dbReference type="NCBI Taxonomy" id="7091"/>
    <lineage>
        <taxon>Eukaryota</taxon>
        <taxon>Metazoa</taxon>
        <taxon>Ecdysozoa</taxon>
        <taxon>Arthropoda</taxon>
        <taxon>Hexapoda</taxon>
        <taxon>Insecta</taxon>
        <taxon>Pterygota</taxon>
        <taxon>Neoptera</taxon>
        <taxon>Endopterygota</taxon>
        <taxon>Lepidoptera</taxon>
        <taxon>Glossata</taxon>
        <taxon>Ditrysia</taxon>
        <taxon>Bombycoidea</taxon>
        <taxon>Bombycidae</taxon>
        <taxon>Bombycinae</taxon>
        <taxon>Bombyx</taxon>
    </lineage>
</organism>
<dbReference type="Pfam" id="PF13359">
    <property type="entry name" value="DDE_Tnp_4"/>
    <property type="match status" value="1"/>
</dbReference>
<evidence type="ECO:0000259" key="8">
    <source>
        <dbReference type="Pfam" id="PF13359"/>
    </source>
</evidence>
<dbReference type="GeneID" id="101744357"/>
<comment type="cofactor">
    <cofactor evidence="1">
        <name>a divalent metal cation</name>
        <dbReference type="ChEBI" id="CHEBI:60240"/>
    </cofactor>
</comment>
<evidence type="ECO:0000256" key="4">
    <source>
        <dbReference type="ARBA" id="ARBA00022722"/>
    </source>
</evidence>
<evidence type="ECO:0000256" key="2">
    <source>
        <dbReference type="ARBA" id="ARBA00004123"/>
    </source>
</evidence>
<keyword evidence="4" id="KW-0540">Nuclease</keyword>
<dbReference type="InterPro" id="IPR027806">
    <property type="entry name" value="HARBI1_dom"/>
</dbReference>
<keyword evidence="7" id="KW-0539">Nucleus</keyword>
<dbReference type="KEGG" id="bmor:101744357"/>
<evidence type="ECO:0000313" key="9">
    <source>
        <dbReference type="EnsemblMetazoa" id="XP_037876380.1"/>
    </source>
</evidence>
<dbReference type="GO" id="GO:0016787">
    <property type="term" value="F:hydrolase activity"/>
    <property type="evidence" value="ECO:0007669"/>
    <property type="project" value="UniProtKB-KW"/>
</dbReference>
<keyword evidence="6" id="KW-0378">Hydrolase</keyword>
<reference evidence="9" key="2">
    <citation type="submission" date="2022-06" db="UniProtKB">
        <authorList>
            <consortium name="EnsemblMetazoa"/>
        </authorList>
    </citation>
    <scope>IDENTIFICATION</scope>
    <source>
        <strain evidence="9">p50T (Dazao)</strain>
    </source>
</reference>
<proteinExistence type="inferred from homology"/>
<dbReference type="InterPro" id="IPR045249">
    <property type="entry name" value="HARBI1-like"/>
</dbReference>